<reference evidence="1" key="1">
    <citation type="submission" date="2023-05" db="EMBL/GenBank/DDBJ databases">
        <authorList>
            <person name="Zhang X."/>
        </authorList>
    </citation>
    <scope>NUCLEOTIDE SEQUENCE</scope>
    <source>
        <strain evidence="1">BD1B2-1</strain>
    </source>
</reference>
<evidence type="ECO:0000313" key="1">
    <source>
        <dbReference type="EMBL" id="MDJ1505014.1"/>
    </source>
</evidence>
<organism evidence="1 2">
    <name type="scientific">Xanthocytophaga agilis</name>
    <dbReference type="NCBI Taxonomy" id="3048010"/>
    <lineage>
        <taxon>Bacteria</taxon>
        <taxon>Pseudomonadati</taxon>
        <taxon>Bacteroidota</taxon>
        <taxon>Cytophagia</taxon>
        <taxon>Cytophagales</taxon>
        <taxon>Rhodocytophagaceae</taxon>
        <taxon>Xanthocytophaga</taxon>
    </lineage>
</organism>
<dbReference type="AlphaFoldDB" id="A0AAE3RBE0"/>
<evidence type="ECO:0000313" key="2">
    <source>
        <dbReference type="Proteomes" id="UP001232063"/>
    </source>
</evidence>
<proteinExistence type="predicted"/>
<dbReference type="EMBL" id="JASJOU010000014">
    <property type="protein sequence ID" value="MDJ1505014.1"/>
    <property type="molecule type" value="Genomic_DNA"/>
</dbReference>
<comment type="caution">
    <text evidence="1">The sequence shown here is derived from an EMBL/GenBank/DDBJ whole genome shotgun (WGS) entry which is preliminary data.</text>
</comment>
<name>A0AAE3RBE0_9BACT</name>
<dbReference type="RefSeq" id="WP_313997797.1">
    <property type="nucleotide sequence ID" value="NZ_JASJOU010000014.1"/>
</dbReference>
<sequence length="111" mass="12397">MSDIIKNEDGSVTVSPETLLTWVTEKNELIEQLQQAITERDAVSADLYKILTGMQPICKMLGIDSGKAPGTMQLMQMLPKLLNNPSGMFDGIGEVLEKYQHLFFNQIPVKK</sequence>
<protein>
    <submittedName>
        <fullName evidence="1">Uncharacterized protein</fullName>
    </submittedName>
</protein>
<gene>
    <name evidence="1" type="ORF">QNI22_30405</name>
</gene>
<dbReference type="Proteomes" id="UP001232063">
    <property type="component" value="Unassembled WGS sequence"/>
</dbReference>
<accession>A0AAE3RBE0</accession>
<keyword evidence="2" id="KW-1185">Reference proteome</keyword>